<dbReference type="SUPFAM" id="SSF55874">
    <property type="entry name" value="ATPase domain of HSP90 chaperone/DNA topoisomerase II/histidine kinase"/>
    <property type="match status" value="1"/>
</dbReference>
<evidence type="ECO:0000313" key="13">
    <source>
        <dbReference type="EMBL" id="AEF84044.1"/>
    </source>
</evidence>
<feature type="domain" description="Histidine kinase" evidence="10">
    <location>
        <begin position="299"/>
        <end position="520"/>
    </location>
</feature>
<evidence type="ECO:0000256" key="9">
    <source>
        <dbReference type="SAM" id="Phobius"/>
    </source>
</evidence>
<name>F5YNR0_TREPZ</name>
<dbReference type="Gene3D" id="3.30.565.10">
    <property type="entry name" value="Histidine kinase-like ATPase, C-terminal domain"/>
    <property type="match status" value="1"/>
</dbReference>
<dbReference type="CDD" id="cd00082">
    <property type="entry name" value="HisKA"/>
    <property type="match status" value="1"/>
</dbReference>
<dbReference type="PANTHER" id="PTHR45339">
    <property type="entry name" value="HYBRID SIGNAL TRANSDUCTION HISTIDINE KINASE J"/>
    <property type="match status" value="1"/>
</dbReference>
<dbReference type="InterPro" id="IPR001789">
    <property type="entry name" value="Sig_transdc_resp-reg_receiver"/>
</dbReference>
<dbReference type="Gene3D" id="1.10.287.130">
    <property type="match status" value="1"/>
</dbReference>
<feature type="domain" description="HAMP" evidence="12">
    <location>
        <begin position="228"/>
        <end position="278"/>
    </location>
</feature>
<feature type="domain" description="Response regulatory" evidence="11">
    <location>
        <begin position="544"/>
        <end position="662"/>
    </location>
</feature>
<dbReference type="InterPro" id="IPR004358">
    <property type="entry name" value="Sig_transdc_His_kin-like_C"/>
</dbReference>
<dbReference type="PROSITE" id="PS50109">
    <property type="entry name" value="HIS_KIN"/>
    <property type="match status" value="1"/>
</dbReference>
<dbReference type="FunFam" id="3.30.565.10:FF:000010">
    <property type="entry name" value="Sensor histidine kinase RcsC"/>
    <property type="match status" value="1"/>
</dbReference>
<protein>
    <recommendedName>
        <fullName evidence="3">histidine kinase</fullName>
        <ecNumber evidence="3">2.7.13.3</ecNumber>
    </recommendedName>
</protein>
<dbReference type="CDD" id="cd16922">
    <property type="entry name" value="HATPase_EvgS-ArcB-TorS-like"/>
    <property type="match status" value="1"/>
</dbReference>
<dbReference type="EMBL" id="CP001843">
    <property type="protein sequence ID" value="AEF84044.1"/>
    <property type="molecule type" value="Genomic_DNA"/>
</dbReference>
<evidence type="ECO:0000256" key="4">
    <source>
        <dbReference type="ARBA" id="ARBA00022553"/>
    </source>
</evidence>
<gene>
    <name evidence="13" type="ordered locus">TREPR_1633</name>
</gene>
<keyword evidence="9" id="KW-0812">Transmembrane</keyword>
<evidence type="ECO:0000256" key="6">
    <source>
        <dbReference type="ARBA" id="ARBA00022777"/>
    </source>
</evidence>
<dbReference type="Pfam" id="PF00512">
    <property type="entry name" value="HisKA"/>
    <property type="match status" value="1"/>
</dbReference>
<evidence type="ECO:0000259" key="11">
    <source>
        <dbReference type="PROSITE" id="PS50110"/>
    </source>
</evidence>
<dbReference type="InterPro" id="IPR003594">
    <property type="entry name" value="HATPase_dom"/>
</dbReference>
<dbReference type="PRINTS" id="PR00344">
    <property type="entry name" value="BCTRLSENSOR"/>
</dbReference>
<keyword evidence="14" id="KW-1185">Reference proteome</keyword>
<keyword evidence="9" id="KW-0472">Membrane</keyword>
<keyword evidence="6 13" id="KW-0418">Kinase</keyword>
<evidence type="ECO:0000256" key="1">
    <source>
        <dbReference type="ARBA" id="ARBA00000085"/>
    </source>
</evidence>
<dbReference type="SUPFAM" id="SSF52172">
    <property type="entry name" value="CheY-like"/>
    <property type="match status" value="1"/>
</dbReference>
<evidence type="ECO:0000256" key="3">
    <source>
        <dbReference type="ARBA" id="ARBA00012438"/>
    </source>
</evidence>
<dbReference type="Pfam" id="PF00072">
    <property type="entry name" value="Response_reg"/>
    <property type="match status" value="1"/>
</dbReference>
<accession>F5YNR0</accession>
<dbReference type="PROSITE" id="PS50885">
    <property type="entry name" value="HAMP"/>
    <property type="match status" value="1"/>
</dbReference>
<dbReference type="InterPro" id="IPR003661">
    <property type="entry name" value="HisK_dim/P_dom"/>
</dbReference>
<dbReference type="InterPro" id="IPR003660">
    <property type="entry name" value="HAMP_dom"/>
</dbReference>
<keyword evidence="7" id="KW-0902">Two-component regulatory system</keyword>
<dbReference type="Gene3D" id="3.40.50.2300">
    <property type="match status" value="1"/>
</dbReference>
<dbReference type="CDD" id="cd17546">
    <property type="entry name" value="REC_hyHK_CKI1_RcsC-like"/>
    <property type="match status" value="1"/>
</dbReference>
<dbReference type="Gene3D" id="6.10.340.10">
    <property type="match status" value="1"/>
</dbReference>
<sequence length="667" mass="73021">MDNTAITLYYISMKRSFFYSIQGKIIFILLFIMTITFLTTWYMVRYVTQTLVLNEKGSKLLGLTEILNSRLGADSYDAILERNGASAASREAKIAVLNRELRDSTDEMASAYPGLGVGYYSRDLDAILTYGPSASYGRSVGGPIPPEHPGRRVMASNRAEVASGTMVRGKIMNAMSPIERGGRVIGYIWANELTTDIETQFKDTTRRIFLILGLTYVVSILLVVLFSRNMVRDINNIVTGVRELRFDLTKKIKRAGGELGEVAESINTMAADVVKATAEHQALVLAEAANDAQRDFLARMSHEIRTPMNGVLGMTRLAMQANSPEQRFEYLKKIQSSASLLLGIINDILDFSKIEAGKMELESHPFSLTEMTDNIHEIIQPRISEKGLEFIISVDDSVPARAVGDNLRLSQILLNLLGNAAKFTLQGTIRLEIRARPLPAGRLRLDCAVKDTGIGMSADQQEALFKPFSQADSSTARKFGGTGLGLSISKAMAELMGGAITVSSEPGKGSVFAFFVELGSAGDEQEESAGIESAADSQRYDGKSFLLVEDNAINQEIAVAILSELGATVDTAENGEAGLRAFLRKDYSLIFMDIRMPVMDGFESTRQIRASSKHDARTVPIIAMTANAMQEDRDASREAGMNGHVSKPIDIIEVKNVLYRELVASLP</sequence>
<dbReference type="PANTHER" id="PTHR45339:SF1">
    <property type="entry name" value="HYBRID SIGNAL TRANSDUCTION HISTIDINE KINASE J"/>
    <property type="match status" value="1"/>
</dbReference>
<reference evidence="14" key="1">
    <citation type="submission" date="2009-12" db="EMBL/GenBank/DDBJ databases">
        <title>Complete sequence of Treponema primitia strain ZAS-2.</title>
        <authorList>
            <person name="Tetu S.G."/>
            <person name="Matson E."/>
            <person name="Ren Q."/>
            <person name="Seshadri R."/>
            <person name="Elbourne L."/>
            <person name="Hassan K.A."/>
            <person name="Durkin A."/>
            <person name="Radune D."/>
            <person name="Mohamoud Y."/>
            <person name="Shay R."/>
            <person name="Jin S."/>
            <person name="Zhang X."/>
            <person name="Lucey K."/>
            <person name="Ballor N.R."/>
            <person name="Ottesen E."/>
            <person name="Rosenthal R."/>
            <person name="Allen A."/>
            <person name="Leadbetter J.R."/>
            <person name="Paulsen I.T."/>
        </authorList>
    </citation>
    <scope>NUCLEOTIDE SEQUENCE [LARGE SCALE GENOMIC DNA]</scope>
    <source>
        <strain evidence="14">ATCC BAA-887 / DSM 12427 / ZAS-2</strain>
    </source>
</reference>
<keyword evidence="5" id="KW-0808">Transferase</keyword>
<comment type="subcellular location">
    <subcellularLocation>
        <location evidence="2">Membrane</location>
    </subcellularLocation>
</comment>
<dbReference type="InterPro" id="IPR036097">
    <property type="entry name" value="HisK_dim/P_sf"/>
</dbReference>
<keyword evidence="9" id="KW-1133">Transmembrane helix</keyword>
<dbReference type="EC" id="2.7.13.3" evidence="3"/>
<evidence type="ECO:0000256" key="8">
    <source>
        <dbReference type="PROSITE-ProRule" id="PRU00169"/>
    </source>
</evidence>
<dbReference type="PROSITE" id="PS50110">
    <property type="entry name" value="RESPONSE_REGULATORY"/>
    <property type="match status" value="1"/>
</dbReference>
<dbReference type="AlphaFoldDB" id="F5YNR0"/>
<dbReference type="SMART" id="SM00387">
    <property type="entry name" value="HATPase_c"/>
    <property type="match status" value="1"/>
</dbReference>
<evidence type="ECO:0000256" key="7">
    <source>
        <dbReference type="ARBA" id="ARBA00023012"/>
    </source>
</evidence>
<dbReference type="InterPro" id="IPR011006">
    <property type="entry name" value="CheY-like_superfamily"/>
</dbReference>
<dbReference type="Pfam" id="PF02518">
    <property type="entry name" value="HATPase_c"/>
    <property type="match status" value="1"/>
</dbReference>
<dbReference type="eggNOG" id="COG0642">
    <property type="taxonomic scope" value="Bacteria"/>
</dbReference>
<feature type="transmembrane region" description="Helical" evidence="9">
    <location>
        <begin position="25"/>
        <end position="44"/>
    </location>
</feature>
<evidence type="ECO:0000259" key="12">
    <source>
        <dbReference type="PROSITE" id="PS50885"/>
    </source>
</evidence>
<dbReference type="SMART" id="SM00388">
    <property type="entry name" value="HisKA"/>
    <property type="match status" value="1"/>
</dbReference>
<dbReference type="SUPFAM" id="SSF47384">
    <property type="entry name" value="Homodimeric domain of signal transducing histidine kinase"/>
    <property type="match status" value="1"/>
</dbReference>
<dbReference type="GO" id="GO:0016020">
    <property type="term" value="C:membrane"/>
    <property type="evidence" value="ECO:0007669"/>
    <property type="project" value="UniProtKB-SubCell"/>
</dbReference>
<dbReference type="InterPro" id="IPR036890">
    <property type="entry name" value="HATPase_C_sf"/>
</dbReference>
<proteinExistence type="predicted"/>
<evidence type="ECO:0000256" key="5">
    <source>
        <dbReference type="ARBA" id="ARBA00022679"/>
    </source>
</evidence>
<dbReference type="InterPro" id="IPR005467">
    <property type="entry name" value="His_kinase_dom"/>
</dbReference>
<dbReference type="SMART" id="SM00448">
    <property type="entry name" value="REC"/>
    <property type="match status" value="1"/>
</dbReference>
<dbReference type="GO" id="GO:0000155">
    <property type="term" value="F:phosphorelay sensor kinase activity"/>
    <property type="evidence" value="ECO:0007669"/>
    <property type="project" value="InterPro"/>
</dbReference>
<evidence type="ECO:0000259" key="10">
    <source>
        <dbReference type="PROSITE" id="PS50109"/>
    </source>
</evidence>
<feature type="modified residue" description="4-aspartylphosphate" evidence="8">
    <location>
        <position position="593"/>
    </location>
</feature>
<reference evidence="13 14" key="2">
    <citation type="journal article" date="2011" name="ISME J.">
        <title>RNA-seq reveals cooperative metabolic interactions between two termite-gut spirochete species in co-culture.</title>
        <authorList>
            <person name="Rosenthal A.Z."/>
            <person name="Matson E.G."/>
            <person name="Eldar A."/>
            <person name="Leadbetter J.R."/>
        </authorList>
    </citation>
    <scope>NUCLEOTIDE SEQUENCE [LARGE SCALE GENOMIC DNA]</scope>
    <source>
        <strain evidence="14">ATCC BAA-887 / DSM 12427 / ZAS-2</strain>
    </source>
</reference>
<dbReference type="HOGENOM" id="CLU_000445_104_15_12"/>
<dbReference type="KEGG" id="tpi:TREPR_1633"/>
<evidence type="ECO:0000256" key="2">
    <source>
        <dbReference type="ARBA" id="ARBA00004370"/>
    </source>
</evidence>
<keyword evidence="4 8" id="KW-0597">Phosphoprotein</keyword>
<comment type="catalytic activity">
    <reaction evidence="1">
        <text>ATP + protein L-histidine = ADP + protein N-phospho-L-histidine.</text>
        <dbReference type="EC" id="2.7.13.3"/>
    </reaction>
</comment>
<dbReference type="STRING" id="545694.TREPR_1633"/>
<evidence type="ECO:0000313" key="14">
    <source>
        <dbReference type="Proteomes" id="UP000009223"/>
    </source>
</evidence>
<organism evidence="13 14">
    <name type="scientific">Treponema primitia (strain ATCC BAA-887 / DSM 12427 / ZAS-2)</name>
    <dbReference type="NCBI Taxonomy" id="545694"/>
    <lineage>
        <taxon>Bacteria</taxon>
        <taxon>Pseudomonadati</taxon>
        <taxon>Spirochaetota</taxon>
        <taxon>Spirochaetia</taxon>
        <taxon>Spirochaetales</taxon>
        <taxon>Treponemataceae</taxon>
        <taxon>Treponema</taxon>
    </lineage>
</organism>
<feature type="transmembrane region" description="Helical" evidence="9">
    <location>
        <begin position="208"/>
        <end position="226"/>
    </location>
</feature>
<dbReference type="Proteomes" id="UP000009223">
    <property type="component" value="Chromosome"/>
</dbReference>